<proteinExistence type="predicted"/>
<dbReference type="Proteomes" id="UP000078397">
    <property type="component" value="Unassembled WGS sequence"/>
</dbReference>
<gene>
    <name evidence="1" type="ORF">VFPPC_16302</name>
</gene>
<dbReference type="AlphaFoldDB" id="A0A179FHM4"/>
<dbReference type="RefSeq" id="XP_018142370.1">
    <property type="nucleotide sequence ID" value="XM_018294055.1"/>
</dbReference>
<dbReference type="KEGG" id="pchm:VFPPC_16302"/>
<dbReference type="EMBL" id="LSBJ02000005">
    <property type="protein sequence ID" value="OAQ65056.1"/>
    <property type="molecule type" value="Genomic_DNA"/>
</dbReference>
<dbReference type="GeneID" id="28858049"/>
<sequence length="107" mass="12044">MSRQWHREAISNFLVVEGKIRRVIYSSGPWGVGRLCSVALADSLGLAPLTFGIARLELRLEIAALPPRRLHDVDSVNENLRHPESCSFLSKFGGNILRTEGFQPMKW</sequence>
<organism evidence="1 2">
    <name type="scientific">Pochonia chlamydosporia 170</name>
    <dbReference type="NCBI Taxonomy" id="1380566"/>
    <lineage>
        <taxon>Eukaryota</taxon>
        <taxon>Fungi</taxon>
        <taxon>Dikarya</taxon>
        <taxon>Ascomycota</taxon>
        <taxon>Pezizomycotina</taxon>
        <taxon>Sordariomycetes</taxon>
        <taxon>Hypocreomycetidae</taxon>
        <taxon>Hypocreales</taxon>
        <taxon>Clavicipitaceae</taxon>
        <taxon>Pochonia</taxon>
    </lineage>
</organism>
<reference evidence="1 2" key="1">
    <citation type="journal article" date="2016" name="PLoS Pathog.">
        <title>Biosynthesis of antibiotic leucinostatins in bio-control fungus Purpureocillium lilacinum and their inhibition on phytophthora revealed by genome mining.</title>
        <authorList>
            <person name="Wang G."/>
            <person name="Liu Z."/>
            <person name="Lin R."/>
            <person name="Li E."/>
            <person name="Mao Z."/>
            <person name="Ling J."/>
            <person name="Yang Y."/>
            <person name="Yin W.B."/>
            <person name="Xie B."/>
        </authorList>
    </citation>
    <scope>NUCLEOTIDE SEQUENCE [LARGE SCALE GENOMIC DNA]</scope>
    <source>
        <strain evidence="1">170</strain>
    </source>
</reference>
<comment type="caution">
    <text evidence="1">The sequence shown here is derived from an EMBL/GenBank/DDBJ whole genome shotgun (WGS) entry which is preliminary data.</text>
</comment>
<keyword evidence="2" id="KW-1185">Reference proteome</keyword>
<accession>A0A179FHM4</accession>
<protein>
    <submittedName>
        <fullName evidence="1">Uncharacterized protein</fullName>
    </submittedName>
</protein>
<name>A0A179FHM4_METCM</name>
<evidence type="ECO:0000313" key="1">
    <source>
        <dbReference type="EMBL" id="OAQ65056.1"/>
    </source>
</evidence>
<evidence type="ECO:0000313" key="2">
    <source>
        <dbReference type="Proteomes" id="UP000078397"/>
    </source>
</evidence>